<feature type="compositionally biased region" description="Low complexity" evidence="1">
    <location>
        <begin position="203"/>
        <end position="218"/>
    </location>
</feature>
<dbReference type="SUPFAM" id="SSF69304">
    <property type="entry name" value="Tricorn protease N-terminal domain"/>
    <property type="match status" value="1"/>
</dbReference>
<dbReference type="Pfam" id="PF07676">
    <property type="entry name" value="PD40"/>
    <property type="match status" value="2"/>
</dbReference>
<feature type="compositionally biased region" description="Low complexity" evidence="1">
    <location>
        <begin position="148"/>
        <end position="166"/>
    </location>
</feature>
<dbReference type="InterPro" id="IPR011042">
    <property type="entry name" value="6-blade_b-propeller_TolB-like"/>
</dbReference>
<accession>A0ABZ1B2N7</accession>
<evidence type="ECO:0000256" key="1">
    <source>
        <dbReference type="SAM" id="MobiDB-lite"/>
    </source>
</evidence>
<dbReference type="RefSeq" id="WP_324275962.1">
    <property type="nucleotide sequence ID" value="NZ_CP141261.1"/>
</dbReference>
<organism evidence="2 3">
    <name type="scientific">Blastococcus brunescens</name>
    <dbReference type="NCBI Taxonomy" id="1564165"/>
    <lineage>
        <taxon>Bacteria</taxon>
        <taxon>Bacillati</taxon>
        <taxon>Actinomycetota</taxon>
        <taxon>Actinomycetes</taxon>
        <taxon>Geodermatophilales</taxon>
        <taxon>Geodermatophilaceae</taxon>
        <taxon>Blastococcus</taxon>
    </lineage>
</organism>
<feature type="compositionally biased region" description="Low complexity" evidence="1">
    <location>
        <begin position="173"/>
        <end position="182"/>
    </location>
</feature>
<dbReference type="EMBL" id="CP141261">
    <property type="protein sequence ID" value="WRL64637.1"/>
    <property type="molecule type" value="Genomic_DNA"/>
</dbReference>
<feature type="region of interest" description="Disordered" evidence="1">
    <location>
        <begin position="125"/>
        <end position="218"/>
    </location>
</feature>
<reference evidence="2 3" key="1">
    <citation type="submission" date="2023-12" db="EMBL/GenBank/DDBJ databases">
        <title>Blastococcus brunescens sp. nov., an actonobacterium isolated from sandstone collected in sahara desert.</title>
        <authorList>
            <person name="Gtari M."/>
            <person name="Ghodhbane F."/>
        </authorList>
    </citation>
    <scope>NUCLEOTIDE SEQUENCE [LARGE SCALE GENOMIC DNA]</scope>
    <source>
        <strain evidence="2 3">BMG 8361</strain>
    </source>
</reference>
<keyword evidence="3" id="KW-1185">Reference proteome</keyword>
<sequence length="218" mass="21565">MVSPLTDRRSSAPAGLLAAPAEASPELLPVAVRRAVTEIAAAPGAWCPALSPDGSCVAYVTDRSGIPRLEVAGLDTGTPPVVLSGPTEEVVSAAWSPDGGWLAYLVSPGGSICAELHVVRPDGSDARIVAGHDPGPPSSPAAGRDRTTTPARSPRATVPTPTSSWSTPPPASTAPWPAAASSPSPPCRPTSGSSWPGAGPVPTAMSSSSTSPPGCSAG</sequence>
<proteinExistence type="predicted"/>
<dbReference type="InterPro" id="IPR011659">
    <property type="entry name" value="WD40"/>
</dbReference>
<protein>
    <recommendedName>
        <fullName evidence="4">Dipeptidylpeptidase IV N-terminal domain-containing protein</fullName>
    </recommendedName>
</protein>
<evidence type="ECO:0000313" key="3">
    <source>
        <dbReference type="Proteomes" id="UP001324287"/>
    </source>
</evidence>
<dbReference type="Proteomes" id="UP001324287">
    <property type="component" value="Chromosome"/>
</dbReference>
<dbReference type="Gene3D" id="2.120.10.30">
    <property type="entry name" value="TolB, C-terminal domain"/>
    <property type="match status" value="1"/>
</dbReference>
<evidence type="ECO:0000313" key="2">
    <source>
        <dbReference type="EMBL" id="WRL64637.1"/>
    </source>
</evidence>
<gene>
    <name evidence="2" type="ORF">U6N30_02245</name>
</gene>
<name>A0ABZ1B2N7_9ACTN</name>
<evidence type="ECO:0008006" key="4">
    <source>
        <dbReference type="Google" id="ProtNLM"/>
    </source>
</evidence>